<evidence type="ECO:0000256" key="1">
    <source>
        <dbReference type="ARBA" id="ARBA00022729"/>
    </source>
</evidence>
<protein>
    <submittedName>
        <fullName evidence="5">Type IV pilin</fullName>
    </submittedName>
</protein>
<evidence type="ECO:0000256" key="2">
    <source>
        <dbReference type="ARBA" id="ARBA00023157"/>
    </source>
</evidence>
<dbReference type="EMBL" id="VIAQ01000012">
    <property type="protein sequence ID" value="TQD26118.1"/>
    <property type="molecule type" value="Genomic_DNA"/>
</dbReference>
<keyword evidence="1" id="KW-0732">Signal</keyword>
<comment type="caution">
    <text evidence="5">The sequence shown here is derived from an EMBL/GenBank/DDBJ whole genome shotgun (WGS) entry which is preliminary data.</text>
</comment>
<keyword evidence="3" id="KW-0472">Membrane</keyword>
<keyword evidence="3" id="KW-1133">Transmembrane helix</keyword>
<dbReference type="Gene3D" id="2.60.120.200">
    <property type="match status" value="1"/>
</dbReference>
<dbReference type="Gene3D" id="2.60.40.10">
    <property type="entry name" value="Immunoglobulins"/>
    <property type="match status" value="1"/>
</dbReference>
<evidence type="ECO:0000256" key="3">
    <source>
        <dbReference type="SAM" id="Phobius"/>
    </source>
</evidence>
<dbReference type="SMART" id="SM00560">
    <property type="entry name" value="LamGL"/>
    <property type="match status" value="1"/>
</dbReference>
<dbReference type="Pfam" id="PF13385">
    <property type="entry name" value="Laminin_G_3"/>
    <property type="match status" value="1"/>
</dbReference>
<gene>
    <name evidence="5" type="ORF">FKV42_04985</name>
</gene>
<reference evidence="5 6" key="1">
    <citation type="submission" date="2019-06" db="EMBL/GenBank/DDBJ databases">
        <title>Draft genome sequence of Methanolobus vulcani B1d.</title>
        <authorList>
            <person name="Creighbaum A.J."/>
            <person name="Ticak T."/>
            <person name="Hariraju D."/>
            <person name="Arivett B.A."/>
            <person name="Ferguson D.J.Jr."/>
        </authorList>
    </citation>
    <scope>NUCLEOTIDE SEQUENCE [LARGE SCALE GENOMIC DNA]</scope>
    <source>
        <strain evidence="5 6">B1d</strain>
    </source>
</reference>
<dbReference type="InterPro" id="IPR012859">
    <property type="entry name" value="Pilin_N_archaeal"/>
</dbReference>
<dbReference type="InterPro" id="IPR013783">
    <property type="entry name" value="Ig-like_fold"/>
</dbReference>
<dbReference type="InterPro" id="IPR006558">
    <property type="entry name" value="LamG-like"/>
</dbReference>
<keyword evidence="2" id="KW-1015">Disulfide bond</keyword>
<evidence type="ECO:0000313" key="6">
    <source>
        <dbReference type="Proteomes" id="UP000319335"/>
    </source>
</evidence>
<sequence>MGTQFDNVRSKIMTFFYDEKALSEIIGEVLLTAIAVLAFSVIAVFVFSYMESEDVVHADIDGWVDVSSSTVYLRHSGGETIDLNKVELVLNLNGTRRDLSSSQLEERLGSGSWHLGQTIDIDTDDLWNTTINEDDYVGMILIQTNANAVIESGSLHGEEVEIDSGSGSGGNVTPQQQNPVADFIYLPSSPNTSETVTFTDQSTDADGTVVGWSWSFGDGGTSSTQNPSYQYSSAGTYTITLNVTDDDGNTGSTSQTVTVTVSTVTPETTSPVSLWTFDIRSDSIVVDSADGNDGAIIRATRVSSDVNNSAIKFEQGPGAGSGNKQYVTVPDSSNLDITTEGSVESWIYLEEYSDFSGIVHKGQSSAFSDESYSLQFGGGVYGNNEQILFSLNNGQFTVLSSSQLSLDTWYHVVGTWNSTSINVYIDGILDNTNTGTNIAANPSTGSLQMGAQLTDGTYGFNGMLDEVAIYDYALNATEVQQRYDLYA</sequence>
<dbReference type="SUPFAM" id="SSF49299">
    <property type="entry name" value="PKD domain"/>
    <property type="match status" value="1"/>
</dbReference>
<dbReference type="AlphaFoldDB" id="A0A7Z8KRL1"/>
<dbReference type="Proteomes" id="UP000319335">
    <property type="component" value="Unassembled WGS sequence"/>
</dbReference>
<organism evidence="5 6">
    <name type="scientific">Methanolobus vulcani</name>
    <dbReference type="NCBI Taxonomy" id="38026"/>
    <lineage>
        <taxon>Archaea</taxon>
        <taxon>Methanobacteriati</taxon>
        <taxon>Methanobacteriota</taxon>
        <taxon>Stenosarchaea group</taxon>
        <taxon>Methanomicrobia</taxon>
        <taxon>Methanosarcinales</taxon>
        <taxon>Methanosarcinaceae</taxon>
        <taxon>Methanolobus</taxon>
    </lineage>
</organism>
<name>A0A7Z8KRL1_9EURY</name>
<keyword evidence="3" id="KW-0812">Transmembrane</keyword>
<dbReference type="Pfam" id="PF18911">
    <property type="entry name" value="PKD_4"/>
    <property type="match status" value="1"/>
</dbReference>
<dbReference type="InterPro" id="IPR022409">
    <property type="entry name" value="PKD/Chitinase_dom"/>
</dbReference>
<dbReference type="CDD" id="cd00146">
    <property type="entry name" value="PKD"/>
    <property type="match status" value="1"/>
</dbReference>
<feature type="transmembrane region" description="Helical" evidence="3">
    <location>
        <begin position="29"/>
        <end position="50"/>
    </location>
</feature>
<dbReference type="InterPro" id="IPR000601">
    <property type="entry name" value="PKD_dom"/>
</dbReference>
<dbReference type="SMART" id="SM00089">
    <property type="entry name" value="PKD"/>
    <property type="match status" value="1"/>
</dbReference>
<accession>A0A7Z8KRL1</accession>
<dbReference type="SUPFAM" id="SSF49899">
    <property type="entry name" value="Concanavalin A-like lectins/glucanases"/>
    <property type="match status" value="1"/>
</dbReference>
<dbReference type="PROSITE" id="PS50093">
    <property type="entry name" value="PKD"/>
    <property type="match status" value="1"/>
</dbReference>
<feature type="domain" description="PKD" evidence="4">
    <location>
        <begin position="179"/>
        <end position="266"/>
    </location>
</feature>
<dbReference type="OrthoDB" id="121941at2157"/>
<dbReference type="RefSeq" id="WP_154809154.1">
    <property type="nucleotide sequence ID" value="NZ_VIAQ01000012.1"/>
</dbReference>
<dbReference type="PANTHER" id="PTHR38138:SF1">
    <property type="entry name" value="ARCHAEAL TYPE IV PILIN N-TERMINAL DOMAIN-CONTAINING PROTEIN"/>
    <property type="match status" value="1"/>
</dbReference>
<keyword evidence="6" id="KW-1185">Reference proteome</keyword>
<evidence type="ECO:0000259" key="4">
    <source>
        <dbReference type="PROSITE" id="PS50093"/>
    </source>
</evidence>
<evidence type="ECO:0000313" key="5">
    <source>
        <dbReference type="EMBL" id="TQD26118.1"/>
    </source>
</evidence>
<dbReference type="InterPro" id="IPR013320">
    <property type="entry name" value="ConA-like_dom_sf"/>
</dbReference>
<dbReference type="Pfam" id="PF07790">
    <property type="entry name" value="Pilin_N"/>
    <property type="match status" value="1"/>
</dbReference>
<proteinExistence type="predicted"/>
<dbReference type="PANTHER" id="PTHR38138">
    <property type="entry name" value="VNG6441H"/>
    <property type="match status" value="1"/>
</dbReference>
<dbReference type="InterPro" id="IPR035986">
    <property type="entry name" value="PKD_dom_sf"/>
</dbReference>